<evidence type="ECO:0000256" key="1">
    <source>
        <dbReference type="SAM" id="MobiDB-lite"/>
    </source>
</evidence>
<sequence length="95" mass="11008">ASLTMFNRYLSRDTDRSSSSKQSEFIGHDPFGHSYAIQIKPYRRRRRSRSRSPSASRQRANSARTKRPESLALEDGDLDLFESRVGLDTEMRRSL</sequence>
<evidence type="ECO:0000313" key="3">
    <source>
        <dbReference type="Proteomes" id="UP001187531"/>
    </source>
</evidence>
<gene>
    <name evidence="2" type="ORF">QYM36_011921</name>
</gene>
<feature type="non-terminal residue" evidence="2">
    <location>
        <position position="1"/>
    </location>
</feature>
<comment type="caution">
    <text evidence="2">The sequence shown here is derived from an EMBL/GenBank/DDBJ whole genome shotgun (WGS) entry which is preliminary data.</text>
</comment>
<dbReference type="Proteomes" id="UP001187531">
    <property type="component" value="Unassembled WGS sequence"/>
</dbReference>
<dbReference type="AlphaFoldDB" id="A0AA88HK58"/>
<protein>
    <submittedName>
        <fullName evidence="2">Uncharacterized protein</fullName>
    </submittedName>
</protein>
<proteinExistence type="predicted"/>
<organism evidence="2 3">
    <name type="scientific">Artemia franciscana</name>
    <name type="common">Brine shrimp</name>
    <name type="synonym">Artemia sanfranciscana</name>
    <dbReference type="NCBI Taxonomy" id="6661"/>
    <lineage>
        <taxon>Eukaryota</taxon>
        <taxon>Metazoa</taxon>
        <taxon>Ecdysozoa</taxon>
        <taxon>Arthropoda</taxon>
        <taxon>Crustacea</taxon>
        <taxon>Branchiopoda</taxon>
        <taxon>Anostraca</taxon>
        <taxon>Artemiidae</taxon>
        <taxon>Artemia</taxon>
    </lineage>
</organism>
<feature type="compositionally biased region" description="Basic residues" evidence="1">
    <location>
        <begin position="41"/>
        <end position="50"/>
    </location>
</feature>
<feature type="region of interest" description="Disordered" evidence="1">
    <location>
        <begin position="1"/>
        <end position="71"/>
    </location>
</feature>
<dbReference type="EMBL" id="JAVRJZ010000016">
    <property type="protein sequence ID" value="KAK2710553.1"/>
    <property type="molecule type" value="Genomic_DNA"/>
</dbReference>
<evidence type="ECO:0000313" key="2">
    <source>
        <dbReference type="EMBL" id="KAK2710553.1"/>
    </source>
</evidence>
<feature type="non-terminal residue" evidence="2">
    <location>
        <position position="95"/>
    </location>
</feature>
<accession>A0AA88HK58</accession>
<feature type="compositionally biased region" description="Low complexity" evidence="1">
    <location>
        <begin position="51"/>
        <end position="63"/>
    </location>
</feature>
<keyword evidence="3" id="KW-1185">Reference proteome</keyword>
<name>A0AA88HK58_ARTSF</name>
<reference evidence="2" key="1">
    <citation type="submission" date="2023-07" db="EMBL/GenBank/DDBJ databases">
        <title>Chromosome-level genome assembly of Artemia franciscana.</title>
        <authorList>
            <person name="Jo E."/>
        </authorList>
    </citation>
    <scope>NUCLEOTIDE SEQUENCE</scope>
    <source>
        <tissue evidence="2">Whole body</tissue>
    </source>
</reference>